<evidence type="ECO:0008006" key="4">
    <source>
        <dbReference type="Google" id="ProtNLM"/>
    </source>
</evidence>
<comment type="caution">
    <text evidence="2">The sequence shown here is derived from an EMBL/GenBank/DDBJ whole genome shotgun (WGS) entry which is preliminary data.</text>
</comment>
<evidence type="ECO:0000313" key="2">
    <source>
        <dbReference type="EMBL" id="OJX56274.1"/>
    </source>
</evidence>
<sequence length="552" mass="60492">MPRLLHIASLFCLAVVVHAQDSPVWDALDRYRETPICLLNGDIEELTQLPGIGRLTASRIVSMIEQGLRDIHRIVDTLCLSTDQRIMLLACTGFDCDPTPLVSAAMIRSRWQEATEGLPRIANRIRLSSRYADAGGVITDAPEGQDGTAWISMRIGPFEILGGDMGLFAGRGLVFGSASAARTTIRTQAFTTFDDVVIRPWTSAVAVGAIRGLAVRTHIVPTVRISSVLSADRYGFIAQWMNDAWSMGSAIDIQNCMTAISLFARTMASGSLTISAELARSYDGMIDAAARYDALFGRGRFVLSIHHSPGTSTELVAGATTRIATRTSITSALRLTFVPTRRHGMPLPTRGLHLFTELGLPLGASSTLDIRGQMELEDDGILVDTTSRRLTDRHERILLRAQVTGTITKNIRYRCRIEGLRSSWERHGMVASGVTGMIDLRYSPEPWLGLSATAWIYDSHTLDAAPYAFEVPAKGFMRTIPLLGQGTRMLMTMALHPASWADVWCAYGLTTERASPVDGRLSIQVGLQLPVRNHTQLVRALMQDDEPGAWLE</sequence>
<reference evidence="2 3" key="1">
    <citation type="submission" date="2016-09" db="EMBL/GenBank/DDBJ databases">
        <title>Genome-resolved meta-omics ties microbial dynamics to process performance in biotechnology for thiocyanate degradation.</title>
        <authorList>
            <person name="Kantor R.S."/>
            <person name="Huddy R.J."/>
            <person name="Iyer R."/>
            <person name="Thomas B.C."/>
            <person name="Brown C.T."/>
            <person name="Anantharaman K."/>
            <person name="Tringe S."/>
            <person name="Hettich R.L."/>
            <person name="Harrison S.T."/>
            <person name="Banfield J.F."/>
        </authorList>
    </citation>
    <scope>NUCLEOTIDE SEQUENCE [LARGE SCALE GENOMIC DNA]</scope>
    <source>
        <strain evidence="2">59-99</strain>
    </source>
</reference>
<protein>
    <recommendedName>
        <fullName evidence="4">Helix-hairpin-helix DNA-binding motif class 1 domain-containing protein</fullName>
    </recommendedName>
</protein>
<organism evidence="2 3">
    <name type="scientific">Candidatus Kapaibacterium thiocyanatum</name>
    <dbReference type="NCBI Taxonomy" id="1895771"/>
    <lineage>
        <taxon>Bacteria</taxon>
        <taxon>Pseudomonadati</taxon>
        <taxon>Candidatus Kapaibacteriota</taxon>
        <taxon>Candidatus Kapaibacteriia</taxon>
        <taxon>Candidatus Kapaibacteriales</taxon>
        <taxon>Candidatus Kapaibacteriaceae</taxon>
        <taxon>Candidatus Kapaibacterium</taxon>
    </lineage>
</organism>
<name>A0A1M3KV71_9BACT</name>
<feature type="signal peptide" evidence="1">
    <location>
        <begin position="1"/>
        <end position="19"/>
    </location>
</feature>
<evidence type="ECO:0000313" key="3">
    <source>
        <dbReference type="Proteomes" id="UP000184233"/>
    </source>
</evidence>
<gene>
    <name evidence="2" type="ORF">BGO89_13120</name>
</gene>
<proteinExistence type="predicted"/>
<feature type="chain" id="PRO_5012273710" description="Helix-hairpin-helix DNA-binding motif class 1 domain-containing protein" evidence="1">
    <location>
        <begin position="20"/>
        <end position="552"/>
    </location>
</feature>
<evidence type="ECO:0000256" key="1">
    <source>
        <dbReference type="SAM" id="SignalP"/>
    </source>
</evidence>
<keyword evidence="1" id="KW-0732">Signal</keyword>
<accession>A0A1M3KV71</accession>
<dbReference type="STRING" id="1895771.BGO89_13120"/>
<dbReference type="EMBL" id="MKVH01000025">
    <property type="protein sequence ID" value="OJX56274.1"/>
    <property type="molecule type" value="Genomic_DNA"/>
</dbReference>
<dbReference type="AlphaFoldDB" id="A0A1M3KV71"/>
<dbReference type="Proteomes" id="UP000184233">
    <property type="component" value="Unassembled WGS sequence"/>
</dbReference>